<dbReference type="EMBL" id="VJMH01006520">
    <property type="protein sequence ID" value="KAF0689152.1"/>
    <property type="molecule type" value="Genomic_DNA"/>
</dbReference>
<dbReference type="PRINTS" id="PR00747">
    <property type="entry name" value="GLYHDRLASE47"/>
</dbReference>
<dbReference type="GO" id="GO:0005783">
    <property type="term" value="C:endoplasmic reticulum"/>
    <property type="evidence" value="ECO:0007669"/>
    <property type="project" value="TreeGrafter"/>
</dbReference>
<dbReference type="PANTHER" id="PTHR11742">
    <property type="entry name" value="MANNOSYL-OLIGOSACCHARIDE ALPHA-1,2-MANNOSIDASE-RELATED"/>
    <property type="match status" value="1"/>
</dbReference>
<sequence length="535" mass="61053">MAPTRLKVPLVLLLVALFVAVQIYIVSRLEISSGADSSFEAFKKKRWRAPHVVGEFYEYGSQRKFMPVQDNKTDATQRMRQESIRGAMRHAWSGYETHAFGADEVAPVSGAKVADVWGGLGVTLVDALDTLYIMDMKDEFQRARDWVAHELDFTHLGKHGEVISVFEIIIRELGGLLSAYDLSQDDVFKARAVELANLLLPAYDDQVFYTKFNVFTKRKHMNTWTQFRGFLADIGTLQLEMRYLSDITGNLEYATKGDAFYDVIQREGSYDHTGLFPVHFEPDSGTFSRHETFVTLGALGDSFYEYLLKVWLYSGQRAQDGFLRNLYNAAVDGMEAHLLVHSTPDDAYYLQELGLPQLEGKPQQDHLLCFVPGMLALGTISDMDAARVERHLALAKKLMRTCYATYERQPTGLAPDLIQFPGFQVKNPVYKLRPETVESLMYLFRVTNDPIYREWGWTIFEAIEAHAKTTYGYGTVHNVDNLATTFVEDKMESFFLAETLKYHYMLQSAPSFLPLDQYVFNTEAHPLSIVRKRRG</sequence>
<evidence type="ECO:0000256" key="6">
    <source>
        <dbReference type="PIRSR" id="PIRSR601382-2"/>
    </source>
</evidence>
<feature type="disulfide bond" evidence="7">
    <location>
        <begin position="369"/>
        <end position="402"/>
    </location>
</feature>
<evidence type="ECO:0000256" key="2">
    <source>
        <dbReference type="ARBA" id="ARBA00004922"/>
    </source>
</evidence>
<dbReference type="GO" id="GO:0004571">
    <property type="term" value="F:mannosyl-oligosaccharide 1,2-alpha-mannosidase activity"/>
    <property type="evidence" value="ECO:0007669"/>
    <property type="project" value="InterPro"/>
</dbReference>
<keyword evidence="5 7" id="KW-1015">Disulfide bond</keyword>
<keyword evidence="8" id="KW-0326">Glycosidase</keyword>
<evidence type="ECO:0000313" key="9">
    <source>
        <dbReference type="EMBL" id="KAF0689152.1"/>
    </source>
</evidence>
<feature type="binding site" evidence="6">
    <location>
        <position position="522"/>
    </location>
    <ligand>
        <name>Ca(2+)</name>
        <dbReference type="ChEBI" id="CHEBI:29108"/>
    </ligand>
</feature>
<dbReference type="InterPro" id="IPR001382">
    <property type="entry name" value="Glyco_hydro_47"/>
</dbReference>
<evidence type="ECO:0000256" key="3">
    <source>
        <dbReference type="ARBA" id="ARBA00007658"/>
    </source>
</evidence>
<comment type="similarity">
    <text evidence="3 8">Belongs to the glycosyl hydrolase 47 family.</text>
</comment>
<dbReference type="Proteomes" id="UP000332933">
    <property type="component" value="Unassembled WGS sequence"/>
</dbReference>
<organism evidence="10 11">
    <name type="scientific">Aphanomyces stellatus</name>
    <dbReference type="NCBI Taxonomy" id="120398"/>
    <lineage>
        <taxon>Eukaryota</taxon>
        <taxon>Sar</taxon>
        <taxon>Stramenopiles</taxon>
        <taxon>Oomycota</taxon>
        <taxon>Saprolegniomycetes</taxon>
        <taxon>Saprolegniales</taxon>
        <taxon>Verrucalvaceae</taxon>
        <taxon>Aphanomyces</taxon>
    </lineage>
</organism>
<keyword evidence="4 8" id="KW-0378">Hydrolase</keyword>
<dbReference type="GO" id="GO:0000139">
    <property type="term" value="C:Golgi membrane"/>
    <property type="evidence" value="ECO:0007669"/>
    <property type="project" value="TreeGrafter"/>
</dbReference>
<dbReference type="GO" id="GO:0005975">
    <property type="term" value="P:carbohydrate metabolic process"/>
    <property type="evidence" value="ECO:0007669"/>
    <property type="project" value="InterPro"/>
</dbReference>
<dbReference type="Pfam" id="PF01532">
    <property type="entry name" value="Glyco_hydro_47"/>
    <property type="match status" value="1"/>
</dbReference>
<evidence type="ECO:0000256" key="7">
    <source>
        <dbReference type="PIRSR" id="PIRSR601382-3"/>
    </source>
</evidence>
<evidence type="ECO:0000256" key="4">
    <source>
        <dbReference type="ARBA" id="ARBA00022801"/>
    </source>
</evidence>
<dbReference type="EMBL" id="CAADRA010006541">
    <property type="protein sequence ID" value="VFT96138.1"/>
    <property type="molecule type" value="Genomic_DNA"/>
</dbReference>
<keyword evidence="6" id="KW-0479">Metal-binding</keyword>
<keyword evidence="11" id="KW-1185">Reference proteome</keyword>
<gene>
    <name evidence="10" type="primary">Aste57867_19424</name>
    <name evidence="9" type="ORF">As57867_019360</name>
    <name evidence="10" type="ORF">ASTE57867_19424</name>
</gene>
<reference evidence="10 11" key="1">
    <citation type="submission" date="2019-03" db="EMBL/GenBank/DDBJ databases">
        <authorList>
            <person name="Gaulin E."/>
            <person name="Dumas B."/>
        </authorList>
    </citation>
    <scope>NUCLEOTIDE SEQUENCE [LARGE SCALE GENOMIC DNA]</scope>
    <source>
        <strain evidence="10">CBS 568.67</strain>
    </source>
</reference>
<keyword evidence="6" id="KW-0106">Calcium</keyword>
<dbReference type="OrthoDB" id="8118055at2759"/>
<dbReference type="InterPro" id="IPR050749">
    <property type="entry name" value="Glycosyl_Hydrolase_47"/>
</dbReference>
<comment type="pathway">
    <text evidence="2">Protein modification; protein glycosylation.</text>
</comment>
<evidence type="ECO:0000313" key="10">
    <source>
        <dbReference type="EMBL" id="VFT96138.1"/>
    </source>
</evidence>
<dbReference type="PANTHER" id="PTHR11742:SF6">
    <property type="entry name" value="MANNOSYL-OLIGOSACCHARIDE ALPHA-1,2-MANNOSIDASE IA-RELATED"/>
    <property type="match status" value="1"/>
</dbReference>
<dbReference type="GO" id="GO:0005509">
    <property type="term" value="F:calcium ion binding"/>
    <property type="evidence" value="ECO:0007669"/>
    <property type="project" value="InterPro"/>
</dbReference>
<reference evidence="9" key="2">
    <citation type="submission" date="2019-06" db="EMBL/GenBank/DDBJ databases">
        <title>Genomics analysis of Aphanomyces spp. identifies a new class of oomycete effector associated with host adaptation.</title>
        <authorList>
            <person name="Gaulin E."/>
        </authorList>
    </citation>
    <scope>NUCLEOTIDE SEQUENCE</scope>
    <source>
        <strain evidence="9">CBS 578.67</strain>
    </source>
</reference>
<accession>A0A485LDB5</accession>
<protein>
    <recommendedName>
        <fullName evidence="8">alpha-1,2-Mannosidase</fullName>
        <ecNumber evidence="8">3.2.1.-</ecNumber>
    </recommendedName>
</protein>
<name>A0A485LDB5_9STRA</name>
<dbReference type="InterPro" id="IPR012341">
    <property type="entry name" value="6hp_glycosidase-like_sf"/>
</dbReference>
<dbReference type="Gene3D" id="1.50.10.10">
    <property type="match status" value="1"/>
</dbReference>
<dbReference type="InterPro" id="IPR036026">
    <property type="entry name" value="Seven-hairpin_glycosidases"/>
</dbReference>
<evidence type="ECO:0000256" key="1">
    <source>
        <dbReference type="ARBA" id="ARBA00001913"/>
    </source>
</evidence>
<evidence type="ECO:0000256" key="8">
    <source>
        <dbReference type="RuleBase" id="RU361193"/>
    </source>
</evidence>
<comment type="cofactor">
    <cofactor evidence="1 6">
        <name>Ca(2+)</name>
        <dbReference type="ChEBI" id="CHEBI:29108"/>
    </cofactor>
</comment>
<dbReference type="EC" id="3.2.1.-" evidence="8"/>
<evidence type="ECO:0000313" key="11">
    <source>
        <dbReference type="Proteomes" id="UP000332933"/>
    </source>
</evidence>
<dbReference type="AlphaFoldDB" id="A0A485LDB5"/>
<evidence type="ECO:0000256" key="5">
    <source>
        <dbReference type="ARBA" id="ARBA00023157"/>
    </source>
</evidence>
<proteinExistence type="inferred from homology"/>
<dbReference type="SUPFAM" id="SSF48225">
    <property type="entry name" value="Seven-hairpin glycosidases"/>
    <property type="match status" value="1"/>
</dbReference>